<proteinExistence type="predicted"/>
<feature type="compositionally biased region" description="Polar residues" evidence="1">
    <location>
        <begin position="1"/>
        <end position="10"/>
    </location>
</feature>
<comment type="caution">
    <text evidence="2">The sequence shown here is derived from an EMBL/GenBank/DDBJ whole genome shotgun (WGS) entry which is preliminary data.</text>
</comment>
<gene>
    <name evidence="2" type="ORF">P875_00108735</name>
</gene>
<accession>A0A0F0IMM4</accession>
<dbReference type="EMBL" id="JZEE01000152">
    <property type="protein sequence ID" value="KJK67992.1"/>
    <property type="molecule type" value="Genomic_DNA"/>
</dbReference>
<evidence type="ECO:0000313" key="3">
    <source>
        <dbReference type="Proteomes" id="UP000033540"/>
    </source>
</evidence>
<reference evidence="2 3" key="1">
    <citation type="submission" date="2015-02" db="EMBL/GenBank/DDBJ databases">
        <title>Draft genome sequence of Aspergillus parasiticus SU-1.</title>
        <authorList>
            <person name="Yu J."/>
            <person name="Fedorova N."/>
            <person name="Yin Y."/>
            <person name="Losada L."/>
            <person name="Zafar N."/>
            <person name="Taujale R."/>
            <person name="Ehrlich K.C."/>
            <person name="Bhatnagar D."/>
            <person name="Cleveland T.E."/>
            <person name="Bennett J.W."/>
            <person name="Nierman W.C."/>
        </authorList>
    </citation>
    <scope>NUCLEOTIDE SEQUENCE [LARGE SCALE GENOMIC DNA]</scope>
    <source>
        <strain evidence="3">ATCC 56775 / NRRL 5862 / SRRC 143 / SU-1</strain>
    </source>
</reference>
<evidence type="ECO:0000313" key="2">
    <source>
        <dbReference type="EMBL" id="KJK67992.1"/>
    </source>
</evidence>
<name>A0A0F0IMM4_ASPPU</name>
<evidence type="ECO:0000256" key="1">
    <source>
        <dbReference type="SAM" id="MobiDB-lite"/>
    </source>
</evidence>
<sequence>MGNGDSNPTRSRAIVVNRTSLTGDDDGPDAADRDLTGGPEASADRAVGLALRTVSTVACGGVRVDGALWSGAVGGSGAGVDGALEGD</sequence>
<dbReference type="AlphaFoldDB" id="A0A0F0IMM4"/>
<organism evidence="2 3">
    <name type="scientific">Aspergillus parasiticus (strain ATCC 56775 / NRRL 5862 / SRRC 143 / SU-1)</name>
    <dbReference type="NCBI Taxonomy" id="1403190"/>
    <lineage>
        <taxon>Eukaryota</taxon>
        <taxon>Fungi</taxon>
        <taxon>Dikarya</taxon>
        <taxon>Ascomycota</taxon>
        <taxon>Pezizomycotina</taxon>
        <taxon>Eurotiomycetes</taxon>
        <taxon>Eurotiomycetidae</taxon>
        <taxon>Eurotiales</taxon>
        <taxon>Aspergillaceae</taxon>
        <taxon>Aspergillus</taxon>
        <taxon>Aspergillus subgen. Circumdati</taxon>
    </lineage>
</organism>
<feature type="region of interest" description="Disordered" evidence="1">
    <location>
        <begin position="1"/>
        <end position="41"/>
    </location>
</feature>
<dbReference type="Proteomes" id="UP000033540">
    <property type="component" value="Unassembled WGS sequence"/>
</dbReference>
<protein>
    <submittedName>
        <fullName evidence="2">Uncharacterized protein</fullName>
    </submittedName>
</protein>